<dbReference type="InterPro" id="IPR041680">
    <property type="entry name" value="PH_8"/>
</dbReference>
<organism evidence="11 12">
    <name type="scientific">Pseudovirgaria hyperparasitica</name>
    <dbReference type="NCBI Taxonomy" id="470096"/>
    <lineage>
        <taxon>Eukaryota</taxon>
        <taxon>Fungi</taxon>
        <taxon>Dikarya</taxon>
        <taxon>Ascomycota</taxon>
        <taxon>Pezizomycotina</taxon>
        <taxon>Dothideomycetes</taxon>
        <taxon>Dothideomycetes incertae sedis</taxon>
        <taxon>Acrospermales</taxon>
        <taxon>Acrospermaceae</taxon>
        <taxon>Pseudovirgaria</taxon>
    </lineage>
</organism>
<evidence type="ECO:0000256" key="7">
    <source>
        <dbReference type="ARBA" id="ARBA00023121"/>
    </source>
</evidence>
<dbReference type="PROSITE" id="PS50003">
    <property type="entry name" value="PH_DOMAIN"/>
    <property type="match status" value="1"/>
</dbReference>
<dbReference type="GO" id="GO:0097038">
    <property type="term" value="C:perinuclear endoplasmic reticulum"/>
    <property type="evidence" value="ECO:0007669"/>
    <property type="project" value="TreeGrafter"/>
</dbReference>
<dbReference type="RefSeq" id="XP_033600817.1">
    <property type="nucleotide sequence ID" value="XM_033740986.1"/>
</dbReference>
<sequence>MAGMEQLQIHSKSYLVRWIDVPAGHSISWSIQPHKKSLNFGVFKHPGTANGAIPNLPSSAVYEQPATPAAEQAPRGKPEHMSKSDQTKVVEKLQGMGYKSVAWTGRCDADKVTLGKYDVQEGEGGMYGLVIDNTFSKQVSKTATLVLMTHPTNVVPKSGASLHFSQAFSGSASSLPSKNSPRLTAANNSAESLPQDSGRSTLRPKSSHGSESSTFYTGVLQKKRRKRNQGYARRFFSLDFTSSTLSYYRNGHSSALRGSIPLALAEVGVDEKRKEISVDSGAEVWRLKALNKKDFEGWRNALIRASDFAHAVTRPRATSPQQSYHTAHMPDPATEREWEGIENLVGRVAGIRDAVRRLAQDTDPKYKPALVGLGIGKPNPSASSSPTDAVEAGDYFGQEGAERAEKTSFWKRKASSSGPSHSPSTLLRRSVSAQLAVPSPSAVPQSPNGNLTVPVRTEQASNSPNNGGIHDHCMAILRDLDSVVSEFSAICGERRQRKTPLPPKLSSRDSIDTTTSEEFYDARDVDTPASRSGFLTIRRDSDDQDVQSDVASDAASVSSSDDEAHETFERTPREGQPSMFPAKPKNLTPLPLDRVRRRTTIAPAKVAPPSLIGFLRKNVGKDFTTIAMPVSANEPTSLLQRFSEQMEYTELLDAAVTAPEKTGERILYITAFALSTFSNSRVKERAIRKPFNPMLGETYELVREDKGFRFIAEKISHRPVRMACQAEAKDWTFVQSPMPVQKFWGKSAELNTDGRAHVLIHPSGEHYSWTIATSFLRNIIAGEKYVEPVGTMTVVCETTGYKAVTTFKAGGMFAGRSEDVTVKVSDAQGDHLPVGLTGKWTSHFNLTRNDSDTGDTMWSVGPLVDNAPHRYGFTAFAAALNEITDIERDRIPITDSRLRPDQRAAEDGDLDRAEGLKARLEERQRARRRVMEEHGDQWVPRWFAQASAGSDGEELWKLKTGKDGYWEEREKGEWTRVVDVFQT</sequence>
<feature type="coiled-coil region" evidence="8">
    <location>
        <begin position="903"/>
        <end position="933"/>
    </location>
</feature>
<dbReference type="GO" id="GO:0035621">
    <property type="term" value="P:ER to Golgi ceramide transport"/>
    <property type="evidence" value="ECO:0007669"/>
    <property type="project" value="TreeGrafter"/>
</dbReference>
<dbReference type="EMBL" id="ML996571">
    <property type="protein sequence ID" value="KAF2758366.1"/>
    <property type="molecule type" value="Genomic_DNA"/>
</dbReference>
<dbReference type="InterPro" id="IPR000648">
    <property type="entry name" value="Oxysterol-bd"/>
</dbReference>
<dbReference type="Pfam" id="PF15409">
    <property type="entry name" value="PH_8"/>
    <property type="match status" value="1"/>
</dbReference>
<feature type="region of interest" description="Disordered" evidence="9">
    <location>
        <begin position="407"/>
        <end position="467"/>
    </location>
</feature>
<dbReference type="InterPro" id="IPR036598">
    <property type="entry name" value="GOLD_dom_sf"/>
</dbReference>
<dbReference type="CDD" id="cd13289">
    <property type="entry name" value="PH_Osh3p_yeast"/>
    <property type="match status" value="1"/>
</dbReference>
<dbReference type="SUPFAM" id="SSF101576">
    <property type="entry name" value="Supernatant protein factor (SPF), C-terminal domain"/>
    <property type="match status" value="1"/>
</dbReference>
<dbReference type="Proteomes" id="UP000799437">
    <property type="component" value="Unassembled WGS sequence"/>
</dbReference>
<dbReference type="PANTHER" id="PTHR10972:SF203">
    <property type="entry name" value="OXYSTEROL-BINDING PROTEIN HOMOLOG 3"/>
    <property type="match status" value="1"/>
</dbReference>
<comment type="similarity">
    <text evidence="2">Belongs to the OSBP family.</text>
</comment>
<reference evidence="11" key="1">
    <citation type="journal article" date="2020" name="Stud. Mycol.">
        <title>101 Dothideomycetes genomes: a test case for predicting lifestyles and emergence of pathogens.</title>
        <authorList>
            <person name="Haridas S."/>
            <person name="Albert R."/>
            <person name="Binder M."/>
            <person name="Bloem J."/>
            <person name="Labutti K."/>
            <person name="Salamov A."/>
            <person name="Andreopoulos B."/>
            <person name="Baker S."/>
            <person name="Barry K."/>
            <person name="Bills G."/>
            <person name="Bluhm B."/>
            <person name="Cannon C."/>
            <person name="Castanera R."/>
            <person name="Culley D."/>
            <person name="Daum C."/>
            <person name="Ezra D."/>
            <person name="Gonzalez J."/>
            <person name="Henrissat B."/>
            <person name="Kuo A."/>
            <person name="Liang C."/>
            <person name="Lipzen A."/>
            <person name="Lutzoni F."/>
            <person name="Magnuson J."/>
            <person name="Mondo S."/>
            <person name="Nolan M."/>
            <person name="Ohm R."/>
            <person name="Pangilinan J."/>
            <person name="Park H.-J."/>
            <person name="Ramirez L."/>
            <person name="Alfaro M."/>
            <person name="Sun H."/>
            <person name="Tritt A."/>
            <person name="Yoshinaga Y."/>
            <person name="Zwiers L.-H."/>
            <person name="Turgeon B."/>
            <person name="Goodwin S."/>
            <person name="Spatafora J."/>
            <person name="Crous P."/>
            <person name="Grigoriev I."/>
        </authorList>
    </citation>
    <scope>NUCLEOTIDE SEQUENCE</scope>
    <source>
        <strain evidence="11">CBS 121739</strain>
    </source>
</reference>
<dbReference type="GO" id="GO:0120009">
    <property type="term" value="P:intermembrane lipid transfer"/>
    <property type="evidence" value="ECO:0007669"/>
    <property type="project" value="UniProtKB-ARBA"/>
</dbReference>
<evidence type="ECO:0000256" key="1">
    <source>
        <dbReference type="ARBA" id="ARBA00004496"/>
    </source>
</evidence>
<dbReference type="AlphaFoldDB" id="A0A6A6W8Z9"/>
<dbReference type="GO" id="GO:0030011">
    <property type="term" value="P:maintenance of cell polarity"/>
    <property type="evidence" value="ECO:0007669"/>
    <property type="project" value="TreeGrafter"/>
</dbReference>
<dbReference type="GO" id="GO:0034727">
    <property type="term" value="P:piecemeal microautophagy of the nucleus"/>
    <property type="evidence" value="ECO:0007669"/>
    <property type="project" value="TreeGrafter"/>
</dbReference>
<feature type="region of interest" description="Disordered" evidence="9">
    <location>
        <begin position="495"/>
        <end position="525"/>
    </location>
</feature>
<feature type="region of interest" description="Disordered" evidence="9">
    <location>
        <begin position="64"/>
        <end position="86"/>
    </location>
</feature>
<dbReference type="Pfam" id="PF01237">
    <property type="entry name" value="Oxysterol_BP"/>
    <property type="match status" value="1"/>
</dbReference>
<evidence type="ECO:0000256" key="4">
    <source>
        <dbReference type="ARBA" id="ARBA00022490"/>
    </source>
</evidence>
<gene>
    <name evidence="11" type="ORF">EJ05DRAFT_349033</name>
</gene>
<dbReference type="Gene3D" id="3.30.70.3490">
    <property type="match status" value="1"/>
</dbReference>
<dbReference type="FunFam" id="2.40.160.120:FF:000013">
    <property type="entry name" value="Oxysterol binding protein"/>
    <property type="match status" value="1"/>
</dbReference>
<dbReference type="FunFam" id="2.30.29.30:FF:000369">
    <property type="entry name" value="Oxysterol binding protein"/>
    <property type="match status" value="1"/>
</dbReference>
<feature type="compositionally biased region" description="Low complexity" evidence="9">
    <location>
        <begin position="436"/>
        <end position="447"/>
    </location>
</feature>
<dbReference type="PANTHER" id="PTHR10972">
    <property type="entry name" value="OXYSTEROL-BINDING PROTEIN-RELATED"/>
    <property type="match status" value="1"/>
</dbReference>
<evidence type="ECO:0000256" key="8">
    <source>
        <dbReference type="SAM" id="Coils"/>
    </source>
</evidence>
<feature type="compositionally biased region" description="Low complexity" evidence="9">
    <location>
        <begin position="415"/>
        <end position="424"/>
    </location>
</feature>
<keyword evidence="8" id="KW-0175">Coiled coil</keyword>
<feature type="region of interest" description="Disordered" evidence="9">
    <location>
        <begin position="171"/>
        <end position="222"/>
    </location>
</feature>
<dbReference type="Gene3D" id="2.40.160.120">
    <property type="match status" value="1"/>
</dbReference>
<dbReference type="SUPFAM" id="SSF50729">
    <property type="entry name" value="PH domain-like"/>
    <property type="match status" value="1"/>
</dbReference>
<dbReference type="SMART" id="SM00233">
    <property type="entry name" value="PH"/>
    <property type="match status" value="1"/>
</dbReference>
<accession>A0A6A6W8Z9</accession>
<feature type="region of interest" description="Disordered" evidence="9">
    <location>
        <begin position="538"/>
        <end position="589"/>
    </location>
</feature>
<keyword evidence="7" id="KW-0446">Lipid-binding</keyword>
<evidence type="ECO:0000256" key="5">
    <source>
        <dbReference type="ARBA" id="ARBA00022553"/>
    </source>
</evidence>
<dbReference type="OrthoDB" id="1854502at2759"/>
<feature type="compositionally biased region" description="Low complexity" evidence="9">
    <location>
        <begin position="64"/>
        <end position="73"/>
    </location>
</feature>
<feature type="domain" description="PH" evidence="10">
    <location>
        <begin position="213"/>
        <end position="307"/>
    </location>
</feature>
<dbReference type="GO" id="GO:0032934">
    <property type="term" value="F:sterol binding"/>
    <property type="evidence" value="ECO:0007669"/>
    <property type="project" value="TreeGrafter"/>
</dbReference>
<evidence type="ECO:0000256" key="2">
    <source>
        <dbReference type="ARBA" id="ARBA00008842"/>
    </source>
</evidence>
<dbReference type="GO" id="GO:0005829">
    <property type="term" value="C:cytosol"/>
    <property type="evidence" value="ECO:0007669"/>
    <property type="project" value="TreeGrafter"/>
</dbReference>
<dbReference type="GO" id="GO:0005886">
    <property type="term" value="C:plasma membrane"/>
    <property type="evidence" value="ECO:0007669"/>
    <property type="project" value="TreeGrafter"/>
</dbReference>
<evidence type="ECO:0000256" key="9">
    <source>
        <dbReference type="SAM" id="MobiDB-lite"/>
    </source>
</evidence>
<evidence type="ECO:0000313" key="11">
    <source>
        <dbReference type="EMBL" id="KAF2758366.1"/>
    </source>
</evidence>
<evidence type="ECO:0000259" key="10">
    <source>
        <dbReference type="PROSITE" id="PS50003"/>
    </source>
</evidence>
<evidence type="ECO:0000313" key="12">
    <source>
        <dbReference type="Proteomes" id="UP000799437"/>
    </source>
</evidence>
<dbReference type="SUPFAM" id="SSF144000">
    <property type="entry name" value="Oxysterol-binding protein-like"/>
    <property type="match status" value="1"/>
</dbReference>
<dbReference type="GO" id="GO:0006887">
    <property type="term" value="P:exocytosis"/>
    <property type="evidence" value="ECO:0007669"/>
    <property type="project" value="TreeGrafter"/>
</dbReference>
<dbReference type="InterPro" id="IPR011993">
    <property type="entry name" value="PH-like_dom_sf"/>
</dbReference>
<dbReference type="Gene3D" id="2.30.29.30">
    <property type="entry name" value="Pleckstrin-homology domain (PH domain)/Phosphotyrosine-binding domain (PTB)"/>
    <property type="match status" value="1"/>
</dbReference>
<proteinExistence type="inferred from homology"/>
<feature type="compositionally biased region" description="Low complexity" evidence="9">
    <location>
        <begin position="547"/>
        <end position="559"/>
    </location>
</feature>
<keyword evidence="5" id="KW-0597">Phosphoprotein</keyword>
<feature type="compositionally biased region" description="Basic and acidic residues" evidence="9">
    <location>
        <begin position="74"/>
        <end position="86"/>
    </location>
</feature>
<dbReference type="InterPro" id="IPR037239">
    <property type="entry name" value="OSBP_sf"/>
</dbReference>
<keyword evidence="12" id="KW-1185">Reference proteome</keyword>
<feature type="region of interest" description="Disordered" evidence="9">
    <location>
        <begin position="371"/>
        <end position="392"/>
    </location>
</feature>
<dbReference type="GO" id="GO:0006897">
    <property type="term" value="P:endocytosis"/>
    <property type="evidence" value="ECO:0007669"/>
    <property type="project" value="TreeGrafter"/>
</dbReference>
<name>A0A6A6W8Z9_9PEZI</name>
<protein>
    <recommendedName>
        <fullName evidence="10">PH domain-containing protein</fullName>
    </recommendedName>
</protein>
<dbReference type="GeneID" id="54482040"/>
<keyword evidence="4" id="KW-0963">Cytoplasm</keyword>
<evidence type="ECO:0000256" key="6">
    <source>
        <dbReference type="ARBA" id="ARBA00023055"/>
    </source>
</evidence>
<dbReference type="InterPro" id="IPR001849">
    <property type="entry name" value="PH_domain"/>
</dbReference>
<comment type="subcellular location">
    <subcellularLocation>
        <location evidence="1">Cytoplasm</location>
    </subcellularLocation>
</comment>
<feature type="compositionally biased region" description="Polar residues" evidence="9">
    <location>
        <begin position="171"/>
        <end position="216"/>
    </location>
</feature>
<keyword evidence="6" id="KW-0445">Lipid transport</keyword>
<evidence type="ECO:0000256" key="3">
    <source>
        <dbReference type="ARBA" id="ARBA00022448"/>
    </source>
</evidence>
<dbReference type="GO" id="GO:0032541">
    <property type="term" value="C:cortical endoplasmic reticulum"/>
    <property type="evidence" value="ECO:0007669"/>
    <property type="project" value="TreeGrafter"/>
</dbReference>
<keyword evidence="3" id="KW-0813">Transport</keyword>